<evidence type="ECO:0000259" key="1">
    <source>
        <dbReference type="Pfam" id="PF14344"/>
    </source>
</evidence>
<dbReference type="EMBL" id="BAABAK010000010">
    <property type="protein sequence ID" value="GAA3966714.1"/>
    <property type="molecule type" value="Genomic_DNA"/>
</dbReference>
<evidence type="ECO:0000313" key="2">
    <source>
        <dbReference type="EMBL" id="GAA3966714.1"/>
    </source>
</evidence>
<accession>A0ABP7PL23</accession>
<protein>
    <recommendedName>
        <fullName evidence="1">DUF4397 domain-containing protein</fullName>
    </recommendedName>
</protein>
<reference evidence="3" key="1">
    <citation type="journal article" date="2019" name="Int. J. Syst. Evol. Microbiol.">
        <title>The Global Catalogue of Microorganisms (GCM) 10K type strain sequencing project: providing services to taxonomists for standard genome sequencing and annotation.</title>
        <authorList>
            <consortium name="The Broad Institute Genomics Platform"/>
            <consortium name="The Broad Institute Genome Sequencing Center for Infectious Disease"/>
            <person name="Wu L."/>
            <person name="Ma J."/>
        </authorList>
    </citation>
    <scope>NUCLEOTIDE SEQUENCE [LARGE SCALE GENOMIC DNA]</scope>
    <source>
        <strain evidence="3">JCM 17338</strain>
    </source>
</reference>
<organism evidence="2 3">
    <name type="scientific">Pedobacter ginsengiterrae</name>
    <dbReference type="NCBI Taxonomy" id="871696"/>
    <lineage>
        <taxon>Bacteria</taxon>
        <taxon>Pseudomonadati</taxon>
        <taxon>Bacteroidota</taxon>
        <taxon>Sphingobacteriia</taxon>
        <taxon>Sphingobacteriales</taxon>
        <taxon>Sphingobacteriaceae</taxon>
        <taxon>Pedobacter</taxon>
    </lineage>
</organism>
<dbReference type="RefSeq" id="WP_344766661.1">
    <property type="nucleotide sequence ID" value="NZ_BAABAK010000010.1"/>
</dbReference>
<gene>
    <name evidence="2" type="ORF">GCM10022246_19510</name>
</gene>
<proteinExistence type="predicted"/>
<dbReference type="InterPro" id="IPR025510">
    <property type="entry name" value="DUF4397"/>
</dbReference>
<evidence type="ECO:0000313" key="3">
    <source>
        <dbReference type="Proteomes" id="UP001501081"/>
    </source>
</evidence>
<feature type="domain" description="DUF4397" evidence="1">
    <location>
        <begin position="40"/>
        <end position="154"/>
    </location>
</feature>
<dbReference type="Pfam" id="PF14344">
    <property type="entry name" value="DUF4397"/>
    <property type="match status" value="1"/>
</dbReference>
<dbReference type="Proteomes" id="UP001501081">
    <property type="component" value="Unassembled WGS sequence"/>
</dbReference>
<sequence length="236" mass="25044">MKFSTSKNLKKTSLNALFIIMAISIFSSCAKTDNTDITIAYLRAVNASPSLATYNAYLGGSLISAAALPFAGSSAYTSRTAGTYSLKFTSGSNTESLFSKDVALSQNTSYSYYLINKPGQLDGLLISDDRSVPSADKAYIRFINLSPDAPALDLIKTGTTTSYATNKAYKTNTSFVAVDAGTYSLDVKDTANGAVKTTKTDAVFAAGYHYDIICGGLVTPANDTERALNLQVLTIK</sequence>
<keyword evidence="3" id="KW-1185">Reference proteome</keyword>
<comment type="caution">
    <text evidence="2">The sequence shown here is derived from an EMBL/GenBank/DDBJ whole genome shotgun (WGS) entry which is preliminary data.</text>
</comment>
<dbReference type="PROSITE" id="PS51257">
    <property type="entry name" value="PROKAR_LIPOPROTEIN"/>
    <property type="match status" value="1"/>
</dbReference>
<name>A0ABP7PL23_9SPHI</name>